<dbReference type="EMBL" id="LGUB01000018">
    <property type="protein sequence ID" value="KRH94911.1"/>
    <property type="molecule type" value="Genomic_DNA"/>
</dbReference>
<dbReference type="Proteomes" id="UP000051530">
    <property type="component" value="Unassembled WGS sequence"/>
</dbReference>
<proteinExistence type="predicted"/>
<evidence type="ECO:0000313" key="2">
    <source>
        <dbReference type="EMBL" id="KRH94911.1"/>
    </source>
</evidence>
<accession>A0A0R0M682</accession>
<evidence type="ECO:0000256" key="1">
    <source>
        <dbReference type="SAM" id="SignalP"/>
    </source>
</evidence>
<keyword evidence="1" id="KW-0732">Signal</keyword>
<gene>
    <name evidence="2" type="ORF">M153_11200014601</name>
</gene>
<dbReference type="VEuPathDB" id="MicrosporidiaDB:M153_11200014601"/>
<reference evidence="2 3" key="1">
    <citation type="submission" date="2015-07" db="EMBL/GenBank/DDBJ databases">
        <title>The genome of Pseudoloma neurophilia, a relevant intracellular parasite of the zebrafish.</title>
        <authorList>
            <person name="Ndikumana S."/>
            <person name="Pelin A."/>
            <person name="Sanders J."/>
            <person name="Corradi N."/>
        </authorList>
    </citation>
    <scope>NUCLEOTIDE SEQUENCE [LARGE SCALE GENOMIC DNA]</scope>
    <source>
        <strain evidence="2 3">MK1</strain>
    </source>
</reference>
<organism evidence="2 3">
    <name type="scientific">Pseudoloma neurophilia</name>
    <dbReference type="NCBI Taxonomy" id="146866"/>
    <lineage>
        <taxon>Eukaryota</taxon>
        <taxon>Fungi</taxon>
        <taxon>Fungi incertae sedis</taxon>
        <taxon>Microsporidia</taxon>
        <taxon>Pseudoloma</taxon>
    </lineage>
</organism>
<feature type="chain" id="PRO_5006399154" evidence="1">
    <location>
        <begin position="30"/>
        <end position="114"/>
    </location>
</feature>
<name>A0A0R0M682_9MICR</name>
<evidence type="ECO:0000313" key="3">
    <source>
        <dbReference type="Proteomes" id="UP000051530"/>
    </source>
</evidence>
<keyword evidence="3" id="KW-1185">Reference proteome</keyword>
<sequence length="114" mass="13487">MFIRSDARCFQMAPLIFFISLFFIGKYQATEPNQSEQEKILKIIHEIHKLFTKLVMDGYMTPCDKNTADQMHIWSELINKQSLRTSDFGKKNNIQRAIMKLNLLLNHLDYVDPY</sequence>
<dbReference type="AlphaFoldDB" id="A0A0R0M682"/>
<protein>
    <submittedName>
        <fullName evidence="2">Uncharacterized protein</fullName>
    </submittedName>
</protein>
<comment type="caution">
    <text evidence="2">The sequence shown here is derived from an EMBL/GenBank/DDBJ whole genome shotgun (WGS) entry which is preliminary data.</text>
</comment>
<feature type="signal peptide" evidence="1">
    <location>
        <begin position="1"/>
        <end position="29"/>
    </location>
</feature>